<dbReference type="SUPFAM" id="SSF50939">
    <property type="entry name" value="Sialidases"/>
    <property type="match status" value="1"/>
</dbReference>
<feature type="chain" id="PRO_5025375762" description="Sialidase domain-containing protein" evidence="1">
    <location>
        <begin position="22"/>
        <end position="492"/>
    </location>
</feature>
<evidence type="ECO:0000256" key="1">
    <source>
        <dbReference type="SAM" id="SignalP"/>
    </source>
</evidence>
<gene>
    <name evidence="2" type="ORF">P280DRAFT_85020</name>
</gene>
<keyword evidence="1" id="KW-0732">Signal</keyword>
<dbReference type="CDD" id="cd15482">
    <property type="entry name" value="Sialidase_non-viral"/>
    <property type="match status" value="1"/>
</dbReference>
<dbReference type="Proteomes" id="UP000799753">
    <property type="component" value="Unassembled WGS sequence"/>
</dbReference>
<dbReference type="InterPro" id="IPR036278">
    <property type="entry name" value="Sialidase_sf"/>
</dbReference>
<evidence type="ECO:0008006" key="4">
    <source>
        <dbReference type="Google" id="ProtNLM"/>
    </source>
</evidence>
<evidence type="ECO:0000313" key="2">
    <source>
        <dbReference type="EMBL" id="KAF2638469.1"/>
    </source>
</evidence>
<dbReference type="AlphaFoldDB" id="A0A6A6RS69"/>
<name>A0A6A6RS69_9PLEO</name>
<organism evidence="2 3">
    <name type="scientific">Massarina eburnea CBS 473.64</name>
    <dbReference type="NCBI Taxonomy" id="1395130"/>
    <lineage>
        <taxon>Eukaryota</taxon>
        <taxon>Fungi</taxon>
        <taxon>Dikarya</taxon>
        <taxon>Ascomycota</taxon>
        <taxon>Pezizomycotina</taxon>
        <taxon>Dothideomycetes</taxon>
        <taxon>Pleosporomycetidae</taxon>
        <taxon>Pleosporales</taxon>
        <taxon>Massarineae</taxon>
        <taxon>Massarinaceae</taxon>
        <taxon>Massarina</taxon>
    </lineage>
</organism>
<dbReference type="OrthoDB" id="3701586at2759"/>
<protein>
    <recommendedName>
        <fullName evidence="4">Sialidase domain-containing protein</fullName>
    </recommendedName>
</protein>
<evidence type="ECO:0000313" key="3">
    <source>
        <dbReference type="Proteomes" id="UP000799753"/>
    </source>
</evidence>
<dbReference type="EMBL" id="MU006790">
    <property type="protein sequence ID" value="KAF2638469.1"/>
    <property type="molecule type" value="Genomic_DNA"/>
</dbReference>
<reference evidence="2" key="1">
    <citation type="journal article" date="2020" name="Stud. Mycol.">
        <title>101 Dothideomycetes genomes: a test case for predicting lifestyles and emergence of pathogens.</title>
        <authorList>
            <person name="Haridas S."/>
            <person name="Albert R."/>
            <person name="Binder M."/>
            <person name="Bloem J."/>
            <person name="Labutti K."/>
            <person name="Salamov A."/>
            <person name="Andreopoulos B."/>
            <person name="Baker S."/>
            <person name="Barry K."/>
            <person name="Bills G."/>
            <person name="Bluhm B."/>
            <person name="Cannon C."/>
            <person name="Castanera R."/>
            <person name="Culley D."/>
            <person name="Daum C."/>
            <person name="Ezra D."/>
            <person name="Gonzalez J."/>
            <person name="Henrissat B."/>
            <person name="Kuo A."/>
            <person name="Liang C."/>
            <person name="Lipzen A."/>
            <person name="Lutzoni F."/>
            <person name="Magnuson J."/>
            <person name="Mondo S."/>
            <person name="Nolan M."/>
            <person name="Ohm R."/>
            <person name="Pangilinan J."/>
            <person name="Park H.-J."/>
            <person name="Ramirez L."/>
            <person name="Alfaro M."/>
            <person name="Sun H."/>
            <person name="Tritt A."/>
            <person name="Yoshinaga Y."/>
            <person name="Zwiers L.-H."/>
            <person name="Turgeon B."/>
            <person name="Goodwin S."/>
            <person name="Spatafora J."/>
            <person name="Crous P."/>
            <person name="Grigoriev I."/>
        </authorList>
    </citation>
    <scope>NUCLEOTIDE SEQUENCE</scope>
    <source>
        <strain evidence="2">CBS 473.64</strain>
    </source>
</reference>
<feature type="signal peptide" evidence="1">
    <location>
        <begin position="1"/>
        <end position="21"/>
    </location>
</feature>
<sequence>MYTRLPTLLTLLHTLLPLATTTSHPASTSYWQISPPLNTSDALTAGLPSLPLHSQTLVYNGTRHKRTYAHHPSLYTNNHGRLFLQYSTSPIDEDTTGQESWLSTSTDDGTTWSEGVSILPTALLDNQTDTGPANYSYWCEKNVWMRAVHPLAWVPIRVTERERATASSPNNTTTNNNQETLYAVSQTTLRYCWSASTKGTKGGGRIARRIDSKGNAVGAPCWTEKNYWTEVARFNETIYGTRYGMRYCEHAAYIEEYLKEPDTTPAWGSWLYGTKMYAEDGVHDVQEPTHAVWFDGGNSTYEKGARDERGRKREGKGGEAYWQRFWRDISNSNTISNKLWTEHTASLHGSSWYPNTLSQYNNSIYETDIPDVGSKAHYGIVPPNPNHPSSNPLSLPLRFLIHNPLPNPSKYRQPLTIATSRGDSPAFTGIGVLRTNASTIIAPDTRGLKRLMFSYPTAIVVGQGEGGQKLVVSYSENKENIWVSVVRVRDLL</sequence>
<proteinExistence type="predicted"/>
<keyword evidence="3" id="KW-1185">Reference proteome</keyword>
<accession>A0A6A6RS69</accession>